<dbReference type="GO" id="GO:0015920">
    <property type="term" value="P:lipopolysaccharide transport"/>
    <property type="evidence" value="ECO:0007669"/>
    <property type="project" value="TreeGrafter"/>
</dbReference>
<dbReference type="Proteomes" id="UP000002257">
    <property type="component" value="Chromosome"/>
</dbReference>
<feature type="transmembrane region" description="Helical" evidence="9">
    <location>
        <begin position="179"/>
        <end position="200"/>
    </location>
</feature>
<dbReference type="PROSITE" id="PS51012">
    <property type="entry name" value="ABC_TM2"/>
    <property type="match status" value="1"/>
</dbReference>
<feature type="transmembrane region" description="Helical" evidence="9">
    <location>
        <begin position="235"/>
        <end position="253"/>
    </location>
</feature>
<keyword evidence="12" id="KW-1185">Reference proteome</keyword>
<dbReference type="eggNOG" id="COG1682">
    <property type="taxonomic scope" value="Bacteria"/>
</dbReference>
<evidence type="ECO:0000259" key="10">
    <source>
        <dbReference type="PROSITE" id="PS51012"/>
    </source>
</evidence>
<feature type="transmembrane region" description="Helical" evidence="9">
    <location>
        <begin position="33"/>
        <end position="57"/>
    </location>
</feature>
<evidence type="ECO:0000256" key="1">
    <source>
        <dbReference type="ARBA" id="ARBA00004651"/>
    </source>
</evidence>
<dbReference type="InterPro" id="IPR013525">
    <property type="entry name" value="ABC2_TM"/>
</dbReference>
<dbReference type="OrthoDB" id="9786910at2"/>
<name>B8EJW2_METSB</name>
<accession>B8EJW2</accession>
<feature type="domain" description="ABC transmembrane type-2" evidence="10">
    <location>
        <begin position="34"/>
        <end position="259"/>
    </location>
</feature>
<dbReference type="GO" id="GO:0015774">
    <property type="term" value="P:polysaccharide transport"/>
    <property type="evidence" value="ECO:0007669"/>
    <property type="project" value="UniProtKB-KW"/>
</dbReference>
<dbReference type="PANTHER" id="PTHR30413:SF10">
    <property type="entry name" value="CAPSULE POLYSACCHARIDE EXPORT INNER-MEMBRANE PROTEIN CTRC"/>
    <property type="match status" value="1"/>
</dbReference>
<dbReference type="AlphaFoldDB" id="B8EJW2"/>
<evidence type="ECO:0000256" key="6">
    <source>
        <dbReference type="ARBA" id="ARBA00022989"/>
    </source>
</evidence>
<sequence>MNLATPFENAWRYQELIRAVVRRELAVRFRGSILGWLWAVFGPLVMLSAYTIIFSSAVGVPASAKNVGVGGYALSIFTGLIIFNLFSEIAYRSPGMLHEQASLIKKSIFPSETLAWTATIRGSVYALISVAVLILFKIGASFSLPWTILLTPLVAIPFFLSLLGISWFLMALGSFTRDVAHLMISIVPVFMFATPIFYSIDDVPPHLRLYVHLNPIGNNVEMMRDLLLFGRLPDALLYFGTVAGSLIVFYFGYRFFMQYKAVFVDVI</sequence>
<dbReference type="KEGG" id="msl:Msil_0940"/>
<feature type="transmembrane region" description="Helical" evidence="9">
    <location>
        <begin position="69"/>
        <end position="92"/>
    </location>
</feature>
<keyword evidence="4 9" id="KW-1003">Cell membrane</keyword>
<evidence type="ECO:0000256" key="4">
    <source>
        <dbReference type="ARBA" id="ARBA00022475"/>
    </source>
</evidence>
<comment type="caution">
    <text evidence="9">Lacks conserved residue(s) required for the propagation of feature annotation.</text>
</comment>
<evidence type="ECO:0000256" key="3">
    <source>
        <dbReference type="ARBA" id="ARBA00022448"/>
    </source>
</evidence>
<evidence type="ECO:0000256" key="8">
    <source>
        <dbReference type="ARBA" id="ARBA00023136"/>
    </source>
</evidence>
<keyword evidence="6 9" id="KW-1133">Transmembrane helix</keyword>
<dbReference type="HOGENOM" id="CLU_060703_1_1_5"/>
<evidence type="ECO:0000313" key="12">
    <source>
        <dbReference type="Proteomes" id="UP000002257"/>
    </source>
</evidence>
<keyword evidence="7" id="KW-0762">Sugar transport</keyword>
<dbReference type="InterPro" id="IPR047817">
    <property type="entry name" value="ABC2_TM_bact-type"/>
</dbReference>
<reference evidence="11 12" key="1">
    <citation type="journal article" date="2010" name="J. Bacteriol.">
        <title>Complete genome sequence of the aerobic facultative methanotroph Methylocella silvestris BL2.</title>
        <authorList>
            <person name="Chen Y."/>
            <person name="Crombie A."/>
            <person name="Rahman M.T."/>
            <person name="Dedysh S.N."/>
            <person name="Liesack W."/>
            <person name="Stott M.B."/>
            <person name="Alam M."/>
            <person name="Theisen A.R."/>
            <person name="Murrell J.C."/>
            <person name="Dunfield P.F."/>
        </authorList>
    </citation>
    <scope>NUCLEOTIDE SEQUENCE [LARGE SCALE GENOMIC DNA]</scope>
    <source>
        <strain evidence="12">DSM 15510 / CIP 108128 / LMG 27833 / NCIMB 13906 / BL2</strain>
    </source>
</reference>
<dbReference type="Pfam" id="PF01061">
    <property type="entry name" value="ABC2_membrane"/>
    <property type="match status" value="1"/>
</dbReference>
<dbReference type="PANTHER" id="PTHR30413">
    <property type="entry name" value="INNER MEMBRANE TRANSPORT PERMEASE"/>
    <property type="match status" value="1"/>
</dbReference>
<comment type="similarity">
    <text evidence="2 9">Belongs to the ABC-2 integral membrane protein family.</text>
</comment>
<protein>
    <recommendedName>
        <fullName evidence="9">Transport permease protein</fullName>
    </recommendedName>
</protein>
<gene>
    <name evidence="11" type="ordered locus">Msil_0940</name>
</gene>
<evidence type="ECO:0000256" key="2">
    <source>
        <dbReference type="ARBA" id="ARBA00007783"/>
    </source>
</evidence>
<keyword evidence="3 9" id="KW-0813">Transport</keyword>
<dbReference type="STRING" id="395965.Msil_0940"/>
<evidence type="ECO:0000313" key="11">
    <source>
        <dbReference type="EMBL" id="ACK49909.1"/>
    </source>
</evidence>
<dbReference type="GO" id="GO:0005886">
    <property type="term" value="C:plasma membrane"/>
    <property type="evidence" value="ECO:0007669"/>
    <property type="project" value="UniProtKB-SubCell"/>
</dbReference>
<organism evidence="11 12">
    <name type="scientific">Methylocella silvestris (strain DSM 15510 / CIP 108128 / LMG 27833 / NCIMB 13906 / BL2)</name>
    <dbReference type="NCBI Taxonomy" id="395965"/>
    <lineage>
        <taxon>Bacteria</taxon>
        <taxon>Pseudomonadati</taxon>
        <taxon>Pseudomonadota</taxon>
        <taxon>Alphaproteobacteria</taxon>
        <taxon>Hyphomicrobiales</taxon>
        <taxon>Beijerinckiaceae</taxon>
        <taxon>Methylocella</taxon>
    </lineage>
</organism>
<feature type="transmembrane region" description="Helical" evidence="9">
    <location>
        <begin position="148"/>
        <end position="172"/>
    </location>
</feature>
<comment type="subcellular location">
    <subcellularLocation>
        <location evidence="9">Cell inner membrane</location>
        <topology evidence="9">Multi-pass membrane protein</topology>
    </subcellularLocation>
    <subcellularLocation>
        <location evidence="1">Cell membrane</location>
        <topology evidence="1">Multi-pass membrane protein</topology>
    </subcellularLocation>
</comment>
<dbReference type="EMBL" id="CP001280">
    <property type="protein sequence ID" value="ACK49909.1"/>
    <property type="molecule type" value="Genomic_DNA"/>
</dbReference>
<dbReference type="GO" id="GO:0140359">
    <property type="term" value="F:ABC-type transporter activity"/>
    <property type="evidence" value="ECO:0007669"/>
    <property type="project" value="InterPro"/>
</dbReference>
<keyword evidence="8 9" id="KW-0472">Membrane</keyword>
<evidence type="ECO:0000256" key="5">
    <source>
        <dbReference type="ARBA" id="ARBA00022692"/>
    </source>
</evidence>
<proteinExistence type="inferred from homology"/>
<evidence type="ECO:0000256" key="9">
    <source>
        <dbReference type="RuleBase" id="RU361157"/>
    </source>
</evidence>
<keyword evidence="5 9" id="KW-0812">Transmembrane</keyword>
<keyword evidence="7" id="KW-0625">Polysaccharide transport</keyword>
<evidence type="ECO:0000256" key="7">
    <source>
        <dbReference type="ARBA" id="ARBA00023047"/>
    </source>
</evidence>